<keyword evidence="2" id="KW-1185">Reference proteome</keyword>
<organism evidence="1 2">
    <name type="scientific">Neophaeococcomyces mojaviensis</name>
    <dbReference type="NCBI Taxonomy" id="3383035"/>
    <lineage>
        <taxon>Eukaryota</taxon>
        <taxon>Fungi</taxon>
        <taxon>Dikarya</taxon>
        <taxon>Ascomycota</taxon>
        <taxon>Pezizomycotina</taxon>
        <taxon>Eurotiomycetes</taxon>
        <taxon>Chaetothyriomycetidae</taxon>
        <taxon>Chaetothyriales</taxon>
        <taxon>Chaetothyriales incertae sedis</taxon>
        <taxon>Neophaeococcomyces</taxon>
    </lineage>
</organism>
<dbReference type="EMBL" id="JAPDRQ010000024">
    <property type="protein sequence ID" value="KAJ9661298.1"/>
    <property type="molecule type" value="Genomic_DNA"/>
</dbReference>
<protein>
    <submittedName>
        <fullName evidence="1">Uncharacterized protein</fullName>
    </submittedName>
</protein>
<gene>
    <name evidence="1" type="ORF">H2198_002041</name>
</gene>
<evidence type="ECO:0000313" key="2">
    <source>
        <dbReference type="Proteomes" id="UP001172386"/>
    </source>
</evidence>
<evidence type="ECO:0000313" key="1">
    <source>
        <dbReference type="EMBL" id="KAJ9661298.1"/>
    </source>
</evidence>
<proteinExistence type="predicted"/>
<reference evidence="1" key="1">
    <citation type="submission" date="2022-10" db="EMBL/GenBank/DDBJ databases">
        <title>Culturing micro-colonial fungi from biological soil crusts in the Mojave desert and describing Neophaeococcomyces mojavensis, and introducing the new genera and species Taxawa tesnikishii.</title>
        <authorList>
            <person name="Kurbessoian T."/>
            <person name="Stajich J.E."/>
        </authorList>
    </citation>
    <scope>NUCLEOTIDE SEQUENCE</scope>
    <source>
        <strain evidence="1">JES_112</strain>
    </source>
</reference>
<accession>A0ACC3AFS1</accession>
<comment type="caution">
    <text evidence="1">The sequence shown here is derived from an EMBL/GenBank/DDBJ whole genome shotgun (WGS) entry which is preliminary data.</text>
</comment>
<sequence>MGRTQRDHDKAGQRLARPDGSRRKLPRTFAEEIPDIASHQQKSPKLQEISDNQEQEQSPAQQSPCLGIKDQPELDTGDEANDHDTKRPRHDLAHHVEEARKQPRTALGTKEFIEDWLVESCWSRRASITNESELIKALTEMSRRPPFILPTPMNSVENSNFTKTHETDYRQPLANHNVYVECEKSPTELMRRAHEVISRPRSSPEMDDAAIQELKDQFRALQNGPEEELVRLLAPQIIPSMTKIPDQRLAQGAHHLWYNSIAIPPKPSLLDNLPLLPRPKPDLAFGYSKAAFTFDQLQTIDLLVDNESGRSYAMPDKTIRFPFLNVEFKSLAKNGTHYAATNQLAGAGAIALNGNLELSRRSFGAQSFDYDEPQFFSVSMDHVQVWMNVHWLKAPAEGGQHSFHVEGLSKHFLNDANSIRSVIRAIKNILDYGIDTRLRKLCIALDAYRETVVRGRETASVDEMQVVEFLSEPRTIQQAKMVAAAVEKNAELAAAAAITPRKRRAPDELEEESLRSMPRKRQMR</sequence>
<dbReference type="Proteomes" id="UP001172386">
    <property type="component" value="Unassembled WGS sequence"/>
</dbReference>
<name>A0ACC3AFS1_9EURO</name>